<feature type="repeat" description="Filamin" evidence="6">
    <location>
        <begin position="474"/>
        <end position="565"/>
    </location>
</feature>
<evidence type="ECO:0000256" key="7">
    <source>
        <dbReference type="PROSITE-ProRule" id="PRU00504"/>
    </source>
</evidence>
<dbReference type="InterPro" id="IPR017868">
    <property type="entry name" value="Filamin/ABP280_repeat-like"/>
</dbReference>
<organism evidence="9 10">
    <name type="scientific">Porites lobata</name>
    <dbReference type="NCBI Taxonomy" id="104759"/>
    <lineage>
        <taxon>Eukaryota</taxon>
        <taxon>Metazoa</taxon>
        <taxon>Cnidaria</taxon>
        <taxon>Anthozoa</taxon>
        <taxon>Hexacorallia</taxon>
        <taxon>Scleractinia</taxon>
        <taxon>Fungiina</taxon>
        <taxon>Poritidae</taxon>
        <taxon>Porites</taxon>
    </lineage>
</organism>
<evidence type="ECO:0000256" key="4">
    <source>
        <dbReference type="ARBA" id="ARBA00022833"/>
    </source>
</evidence>
<feature type="domain" description="B box-type" evidence="8">
    <location>
        <begin position="249"/>
        <end position="292"/>
    </location>
</feature>
<gene>
    <name evidence="9" type="ORF">PLOB_00032205</name>
</gene>
<proteinExistence type="predicted"/>
<accession>A0ABN8S136</accession>
<dbReference type="Proteomes" id="UP001159405">
    <property type="component" value="Unassembled WGS sequence"/>
</dbReference>
<dbReference type="PROSITE" id="PS50119">
    <property type="entry name" value="ZF_BBOX"/>
    <property type="match status" value="1"/>
</dbReference>
<sequence length="824" mass="92716">MASVTPASSSTKETTNYARLCRVIVDVGTCALRDCFDTICSPPTLHTVLTASQATLQSLRSRRIINATQWGKLFPAVSASVSSRDFDITLLMILLRTICGLAPPLTGWDAQPAVTDVSREADIARIKYFRNSVFAHAEHASVDDATFNKHWKEIRDTLVRLGGATYQVAIDNLEFCCMDPDMEHHYRELLHQWKNDEDNIKDELKEIEIGTDVKDLTKKLDELVASTGTPAGQSSDEDGNGSKLEETLDTTFMCREKFHENVLLTFYCTQCKMCICDKCRQTRHTDHTTIDIHQAAELHKVPIEETVQKMKRKTADYTERVEKTKESLRKGRETVASARTKVMTSVEELIRLLQEHEKAMIASLDIFYGKVQREHAAQLEHLENSRYQLQGHVEWCEGILLRNKSVEILQAQNDFIKRSRCPTNTETLKIYKPSHVRYEINKENLETMRRAVLALGQVVVSNTDPLQSVRVGENPGNEVEGEVGIEAIIKVKTKDSEGNQCHDENDRIDIRVQLPSGKELSYRVTAPGKDGEYSAVYTPDCVGKHEVLIEVNGEPLSGSPWCVEVFPHHYRRLFSFGSYGKGQGQFKEPCSIAIDEKSGKVAVADRKRVLLFSLNGTYLTEINTKRPIESSSVSFTKLGELIVIASSKISCFHAESYKFLRTVSNKHLKKPDHLTIAGDERLMVCDWGDNTVKVLSPDGSQLLLTIIDPNSGTPFCPLYHQNKFFVSFADSSYSLFKRVKVFSEDGVFLYNIFVGECSGHIAIDRFNNLVVCVGDQEKLEMFNLDGTLVNHTKVFGFCPRSVAVSGTGQLFVIDKSLHCVRVFQ</sequence>
<dbReference type="CDD" id="cd19756">
    <property type="entry name" value="Bbox2"/>
    <property type="match status" value="1"/>
</dbReference>
<dbReference type="PROSITE" id="PS51125">
    <property type="entry name" value="NHL"/>
    <property type="match status" value="1"/>
</dbReference>
<dbReference type="SUPFAM" id="SSF101898">
    <property type="entry name" value="NHL repeat"/>
    <property type="match status" value="1"/>
</dbReference>
<dbReference type="PANTHER" id="PTHR24104">
    <property type="entry name" value="E3 UBIQUITIN-PROTEIN LIGASE NHLRC1-RELATED"/>
    <property type="match status" value="1"/>
</dbReference>
<dbReference type="InterPro" id="IPR013783">
    <property type="entry name" value="Ig-like_fold"/>
</dbReference>
<dbReference type="Gene3D" id="2.60.40.10">
    <property type="entry name" value="Immunoglobulins"/>
    <property type="match status" value="1"/>
</dbReference>
<dbReference type="SUPFAM" id="SSF81296">
    <property type="entry name" value="E set domains"/>
    <property type="match status" value="1"/>
</dbReference>
<evidence type="ECO:0000256" key="6">
    <source>
        <dbReference type="PROSITE-ProRule" id="PRU00087"/>
    </source>
</evidence>
<dbReference type="SMART" id="SM00557">
    <property type="entry name" value="IG_FLMN"/>
    <property type="match status" value="1"/>
</dbReference>
<evidence type="ECO:0000256" key="2">
    <source>
        <dbReference type="ARBA" id="ARBA00022737"/>
    </source>
</evidence>
<keyword evidence="4" id="KW-0862">Zinc</keyword>
<protein>
    <recommendedName>
        <fullName evidence="8">B box-type domain-containing protein</fullName>
    </recommendedName>
</protein>
<dbReference type="EMBL" id="CALNXK010000417">
    <property type="protein sequence ID" value="CAH3185233.1"/>
    <property type="molecule type" value="Genomic_DNA"/>
</dbReference>
<evidence type="ECO:0000256" key="5">
    <source>
        <dbReference type="PROSITE-ProRule" id="PRU00024"/>
    </source>
</evidence>
<comment type="caution">
    <text evidence="9">The sequence shown here is derived from an EMBL/GenBank/DDBJ whole genome shotgun (WGS) entry which is preliminary data.</text>
</comment>
<dbReference type="InterPro" id="IPR000315">
    <property type="entry name" value="Znf_B-box"/>
</dbReference>
<keyword evidence="3 5" id="KW-0863">Zinc-finger</keyword>
<evidence type="ECO:0000313" key="9">
    <source>
        <dbReference type="EMBL" id="CAH3185233.1"/>
    </source>
</evidence>
<name>A0ABN8S136_9CNID</name>
<dbReference type="InterPro" id="IPR011042">
    <property type="entry name" value="6-blade_b-propeller_TolB-like"/>
</dbReference>
<dbReference type="InterPro" id="IPR001258">
    <property type="entry name" value="NHL_repeat"/>
</dbReference>
<dbReference type="PROSITE" id="PS50194">
    <property type="entry name" value="FILAMIN_REPEAT"/>
    <property type="match status" value="1"/>
</dbReference>
<keyword evidence="2" id="KW-0677">Repeat</keyword>
<evidence type="ECO:0000313" key="10">
    <source>
        <dbReference type="Proteomes" id="UP001159405"/>
    </source>
</evidence>
<dbReference type="InterPro" id="IPR014756">
    <property type="entry name" value="Ig_E-set"/>
</dbReference>
<dbReference type="Pfam" id="PF18738">
    <property type="entry name" value="HEPN_DZIP3"/>
    <property type="match status" value="1"/>
</dbReference>
<dbReference type="Pfam" id="PF00643">
    <property type="entry name" value="zf-B_box"/>
    <property type="match status" value="1"/>
</dbReference>
<evidence type="ECO:0000259" key="8">
    <source>
        <dbReference type="PROSITE" id="PS50119"/>
    </source>
</evidence>
<dbReference type="InterPro" id="IPR041249">
    <property type="entry name" value="HEPN_DZIP3"/>
</dbReference>
<keyword evidence="1" id="KW-0479">Metal-binding</keyword>
<dbReference type="InterPro" id="IPR001298">
    <property type="entry name" value="Filamin/ABP280_rpt"/>
</dbReference>
<dbReference type="Gene3D" id="3.30.160.60">
    <property type="entry name" value="Classic Zinc Finger"/>
    <property type="match status" value="1"/>
</dbReference>
<dbReference type="SUPFAM" id="SSF57845">
    <property type="entry name" value="B-box zinc-binding domain"/>
    <property type="match status" value="1"/>
</dbReference>
<dbReference type="InterPro" id="IPR050952">
    <property type="entry name" value="TRIM-NHL_E3_ligases"/>
</dbReference>
<feature type="repeat" description="NHL" evidence="7">
    <location>
        <begin position="573"/>
        <end position="615"/>
    </location>
</feature>
<keyword evidence="10" id="KW-1185">Reference proteome</keyword>
<dbReference type="Pfam" id="PF00630">
    <property type="entry name" value="Filamin"/>
    <property type="match status" value="1"/>
</dbReference>
<dbReference type="PANTHER" id="PTHR24104:SF25">
    <property type="entry name" value="PROTEIN LIN-41"/>
    <property type="match status" value="1"/>
</dbReference>
<evidence type="ECO:0000256" key="1">
    <source>
        <dbReference type="ARBA" id="ARBA00022723"/>
    </source>
</evidence>
<reference evidence="9 10" key="1">
    <citation type="submission" date="2022-05" db="EMBL/GenBank/DDBJ databases">
        <authorList>
            <consortium name="Genoscope - CEA"/>
            <person name="William W."/>
        </authorList>
    </citation>
    <scope>NUCLEOTIDE SEQUENCE [LARGE SCALE GENOMIC DNA]</scope>
</reference>
<dbReference type="Gene3D" id="2.120.10.30">
    <property type="entry name" value="TolB, C-terminal domain"/>
    <property type="match status" value="2"/>
</dbReference>
<evidence type="ECO:0000256" key="3">
    <source>
        <dbReference type="ARBA" id="ARBA00022771"/>
    </source>
</evidence>